<dbReference type="Pfam" id="PF02631">
    <property type="entry name" value="RecX_HTH2"/>
    <property type="match status" value="1"/>
</dbReference>
<gene>
    <name evidence="5" type="primary">recX</name>
    <name evidence="9" type="ORF">Msub_10068</name>
</gene>
<keyword evidence="10" id="KW-1185">Reference proteome</keyword>
<dbReference type="InterPro" id="IPR053925">
    <property type="entry name" value="RecX_HTH_3rd"/>
</dbReference>
<evidence type="ECO:0000259" key="7">
    <source>
        <dbReference type="Pfam" id="PF21981"/>
    </source>
</evidence>
<dbReference type="Pfam" id="PF21981">
    <property type="entry name" value="RecX_HTH3"/>
    <property type="match status" value="1"/>
</dbReference>
<evidence type="ECO:0000313" key="9">
    <source>
        <dbReference type="EMBL" id="KMQ73906.1"/>
    </source>
</evidence>
<protein>
    <recommendedName>
        <fullName evidence="3 5">Regulatory protein RecX</fullName>
    </recommendedName>
</protein>
<accession>A0A0J7J7K3</accession>
<dbReference type="Gene3D" id="1.10.10.10">
    <property type="entry name" value="Winged helix-like DNA-binding domain superfamily/Winged helix DNA-binding domain"/>
    <property type="match status" value="3"/>
</dbReference>
<evidence type="ECO:0000256" key="5">
    <source>
        <dbReference type="HAMAP-Rule" id="MF_01114"/>
    </source>
</evidence>
<evidence type="ECO:0000259" key="6">
    <source>
        <dbReference type="Pfam" id="PF02631"/>
    </source>
</evidence>
<evidence type="ECO:0000256" key="3">
    <source>
        <dbReference type="ARBA" id="ARBA00018111"/>
    </source>
</evidence>
<dbReference type="STRING" id="1658765.Msub_10068"/>
<feature type="domain" description="RecX first three-helical" evidence="8">
    <location>
        <begin position="14"/>
        <end position="51"/>
    </location>
</feature>
<feature type="domain" description="RecX third three-helical" evidence="7">
    <location>
        <begin position="108"/>
        <end position="151"/>
    </location>
</feature>
<evidence type="ECO:0000313" key="10">
    <source>
        <dbReference type="Proteomes" id="UP000036102"/>
    </source>
</evidence>
<dbReference type="PANTHER" id="PTHR33602">
    <property type="entry name" value="REGULATORY PROTEIN RECX FAMILY PROTEIN"/>
    <property type="match status" value="1"/>
</dbReference>
<dbReference type="GO" id="GO:0006282">
    <property type="term" value="P:regulation of DNA repair"/>
    <property type="evidence" value="ECO:0007669"/>
    <property type="project" value="UniProtKB-UniRule"/>
</dbReference>
<keyword evidence="4 5" id="KW-0963">Cytoplasm</keyword>
<dbReference type="AlphaFoldDB" id="A0A0J7J7K3"/>
<evidence type="ECO:0000256" key="4">
    <source>
        <dbReference type="ARBA" id="ARBA00022490"/>
    </source>
</evidence>
<evidence type="ECO:0000259" key="8">
    <source>
        <dbReference type="Pfam" id="PF21982"/>
    </source>
</evidence>
<comment type="function">
    <text evidence="5">Modulates RecA activity.</text>
</comment>
<name>A0A0J7J7K3_9GAMM</name>
<evidence type="ECO:0000256" key="1">
    <source>
        <dbReference type="ARBA" id="ARBA00004496"/>
    </source>
</evidence>
<dbReference type="Pfam" id="PF21982">
    <property type="entry name" value="RecX_HTH1"/>
    <property type="match status" value="1"/>
</dbReference>
<dbReference type="PATRIC" id="fig|1658765.3.peg.68"/>
<dbReference type="InterPro" id="IPR036388">
    <property type="entry name" value="WH-like_DNA-bd_sf"/>
</dbReference>
<proteinExistence type="inferred from homology"/>
<dbReference type="InterPro" id="IPR053924">
    <property type="entry name" value="RecX_HTH_2nd"/>
</dbReference>
<dbReference type="GO" id="GO:0005737">
    <property type="term" value="C:cytoplasm"/>
    <property type="evidence" value="ECO:0007669"/>
    <property type="project" value="UniProtKB-SubCell"/>
</dbReference>
<dbReference type="InterPro" id="IPR003783">
    <property type="entry name" value="Regulatory_RecX"/>
</dbReference>
<comment type="caution">
    <text evidence="9">The sequence shown here is derived from an EMBL/GenBank/DDBJ whole genome shotgun (WGS) entry which is preliminary data.</text>
</comment>
<reference evidence="9 10" key="1">
    <citation type="submission" date="2015-06" db="EMBL/GenBank/DDBJ databases">
        <title>Marinobacter subterrani, a genetically tractable neutrophilic iron-oxidizing strain isolated from the Soudan Iron Mine.</title>
        <authorList>
            <person name="Bonis B.M."/>
            <person name="Gralnick J.A."/>
        </authorList>
    </citation>
    <scope>NUCLEOTIDE SEQUENCE [LARGE SCALE GENOMIC DNA]</scope>
    <source>
        <strain evidence="9 10">JG233</strain>
    </source>
</reference>
<dbReference type="PANTHER" id="PTHR33602:SF1">
    <property type="entry name" value="REGULATORY PROTEIN RECX FAMILY PROTEIN"/>
    <property type="match status" value="1"/>
</dbReference>
<dbReference type="InterPro" id="IPR053926">
    <property type="entry name" value="RecX_HTH_1st"/>
</dbReference>
<comment type="similarity">
    <text evidence="2 5">Belongs to the RecX family.</text>
</comment>
<dbReference type="EMBL" id="LFBU01000001">
    <property type="protein sequence ID" value="KMQ73906.1"/>
    <property type="molecule type" value="Genomic_DNA"/>
</dbReference>
<dbReference type="Proteomes" id="UP000036102">
    <property type="component" value="Unassembled WGS sequence"/>
</dbReference>
<comment type="subcellular location">
    <subcellularLocation>
        <location evidence="1 5">Cytoplasm</location>
    </subcellularLocation>
</comment>
<dbReference type="OrthoDB" id="7066780at2"/>
<feature type="domain" description="RecX second three-helical" evidence="6">
    <location>
        <begin position="60"/>
        <end position="93"/>
    </location>
</feature>
<organism evidence="9 10">
    <name type="scientific">Marinobacter subterrani</name>
    <dbReference type="NCBI Taxonomy" id="1658765"/>
    <lineage>
        <taxon>Bacteria</taxon>
        <taxon>Pseudomonadati</taxon>
        <taxon>Pseudomonadota</taxon>
        <taxon>Gammaproteobacteria</taxon>
        <taxon>Pseudomonadales</taxon>
        <taxon>Marinobacteraceae</taxon>
        <taxon>Marinobacter</taxon>
    </lineage>
</organism>
<dbReference type="RefSeq" id="WP_048494186.1">
    <property type="nucleotide sequence ID" value="NZ_LFBU01000001.1"/>
</dbReference>
<dbReference type="HAMAP" id="MF_01114">
    <property type="entry name" value="RecX"/>
    <property type="match status" value="1"/>
</dbReference>
<sequence length="165" mass="19239">MAKQKNQDDQEYKARATALRLLARREHSRLELSLKLRQRKVPGAIIETVLDDYENEGWLDDNRFADVYARQRLDLGYGPLRILGELQQRGVHRCPECLDEITEEGWCQRAIGLRDKRFGLADLSEDWDEKMRQARFLYRRGFSASQVECALEARSPWPSVDADQA</sequence>
<evidence type="ECO:0000256" key="2">
    <source>
        <dbReference type="ARBA" id="ARBA00009695"/>
    </source>
</evidence>